<sequence length="31" mass="3713">MFELQPSYFSHYKVTHIVSWLLALMLMLSLL</sequence>
<reference evidence="1" key="1">
    <citation type="submission" date="2014-11" db="EMBL/GenBank/DDBJ databases">
        <authorList>
            <person name="Amaro Gonzalez C."/>
        </authorList>
    </citation>
    <scope>NUCLEOTIDE SEQUENCE</scope>
</reference>
<proteinExistence type="predicted"/>
<dbReference type="EMBL" id="GBXM01069882">
    <property type="protein sequence ID" value="JAH38695.1"/>
    <property type="molecule type" value="Transcribed_RNA"/>
</dbReference>
<name>A0A0E9SVJ7_ANGAN</name>
<dbReference type="AlphaFoldDB" id="A0A0E9SVJ7"/>
<reference evidence="1" key="2">
    <citation type="journal article" date="2015" name="Fish Shellfish Immunol.">
        <title>Early steps in the European eel (Anguilla anguilla)-Vibrio vulnificus interaction in the gills: Role of the RtxA13 toxin.</title>
        <authorList>
            <person name="Callol A."/>
            <person name="Pajuelo D."/>
            <person name="Ebbesson L."/>
            <person name="Teles M."/>
            <person name="MacKenzie S."/>
            <person name="Amaro C."/>
        </authorList>
    </citation>
    <scope>NUCLEOTIDE SEQUENCE</scope>
</reference>
<organism evidence="1">
    <name type="scientific">Anguilla anguilla</name>
    <name type="common">European freshwater eel</name>
    <name type="synonym">Muraena anguilla</name>
    <dbReference type="NCBI Taxonomy" id="7936"/>
    <lineage>
        <taxon>Eukaryota</taxon>
        <taxon>Metazoa</taxon>
        <taxon>Chordata</taxon>
        <taxon>Craniata</taxon>
        <taxon>Vertebrata</taxon>
        <taxon>Euteleostomi</taxon>
        <taxon>Actinopterygii</taxon>
        <taxon>Neopterygii</taxon>
        <taxon>Teleostei</taxon>
        <taxon>Anguilliformes</taxon>
        <taxon>Anguillidae</taxon>
        <taxon>Anguilla</taxon>
    </lineage>
</organism>
<protein>
    <submittedName>
        <fullName evidence="1">Uncharacterized protein</fullName>
    </submittedName>
</protein>
<dbReference type="EMBL" id="GBXM01063325">
    <property type="protein sequence ID" value="JAH45252.1"/>
    <property type="molecule type" value="Transcribed_RNA"/>
</dbReference>
<accession>A0A0E9SVJ7</accession>
<evidence type="ECO:0000313" key="1">
    <source>
        <dbReference type="EMBL" id="JAH45252.1"/>
    </source>
</evidence>